<keyword evidence="4" id="KW-0661">Putrescine biosynthesis</keyword>
<evidence type="ECO:0000256" key="8">
    <source>
        <dbReference type="ARBA" id="ARBA00050304"/>
    </source>
</evidence>
<sequence length="304" mass="33228">MTDTRFLAEFSNTYANIFSFCGLPLTRDLDGADAVVMGVPFDLATTGRSGSRFGPSGVRQASAQLRWENKRWPWTFALGDRLNAIDYGDIVFRDGDSAAMAALVEQHADHIVSAGKTLLTLGGDHFITLPLLRSHVRKHGPVALLHFDAHTDTEATDYVYNHGAMFHHAVQEGLLDTERSIQVGIRTEYTAETHKFEVLDAAWMNNHSLEQNLERIRARVGGAPVYLSFDIDCLDPAFAPGTGTPVMGGLTSDRALQIIRGLGDLNIIGMDVMEVAPAYDHAEITSLAGATLALEMLYLLAARK</sequence>
<comment type="catalytic activity">
    <reaction evidence="8">
        <text>agmatine + H2O = urea + putrescine</text>
        <dbReference type="Rhea" id="RHEA:13929"/>
        <dbReference type="ChEBI" id="CHEBI:15377"/>
        <dbReference type="ChEBI" id="CHEBI:16199"/>
        <dbReference type="ChEBI" id="CHEBI:58145"/>
        <dbReference type="ChEBI" id="CHEBI:326268"/>
        <dbReference type="EC" id="3.5.3.11"/>
    </reaction>
</comment>
<evidence type="ECO:0000256" key="10">
    <source>
        <dbReference type="ARBA" id="ARBA00066392"/>
    </source>
</evidence>
<evidence type="ECO:0000256" key="3">
    <source>
        <dbReference type="ARBA" id="ARBA00022801"/>
    </source>
</evidence>
<dbReference type="SUPFAM" id="SSF52768">
    <property type="entry name" value="Arginase/deacetylase"/>
    <property type="match status" value="1"/>
</dbReference>
<dbReference type="GO" id="GO:0008783">
    <property type="term" value="F:agmatinase activity"/>
    <property type="evidence" value="ECO:0007669"/>
    <property type="project" value="UniProtKB-EC"/>
</dbReference>
<evidence type="ECO:0000256" key="1">
    <source>
        <dbReference type="ARBA" id="ARBA00009227"/>
    </source>
</evidence>
<feature type="binding site" evidence="13">
    <location>
        <position position="230"/>
    </location>
    <ligand>
        <name>Mn(2+)</name>
        <dbReference type="ChEBI" id="CHEBI:29035"/>
        <label>1</label>
    </ligand>
</feature>
<dbReference type="NCBIfam" id="NF002564">
    <property type="entry name" value="PRK02190.1"/>
    <property type="match status" value="1"/>
</dbReference>
<evidence type="ECO:0000313" key="15">
    <source>
        <dbReference type="EMBL" id="WOX05534.1"/>
    </source>
</evidence>
<dbReference type="PROSITE" id="PS01053">
    <property type="entry name" value="ARGINASE_1"/>
    <property type="match status" value="1"/>
</dbReference>
<evidence type="ECO:0000256" key="14">
    <source>
        <dbReference type="RuleBase" id="RU003684"/>
    </source>
</evidence>
<dbReference type="PROSITE" id="PS51409">
    <property type="entry name" value="ARGINASE_2"/>
    <property type="match status" value="1"/>
</dbReference>
<evidence type="ECO:0000256" key="12">
    <source>
        <dbReference type="ARBA" id="ARBA00082423"/>
    </source>
</evidence>
<evidence type="ECO:0000256" key="9">
    <source>
        <dbReference type="ARBA" id="ARBA00054406"/>
    </source>
</evidence>
<dbReference type="EMBL" id="CP137555">
    <property type="protein sequence ID" value="WOX05534.1"/>
    <property type="molecule type" value="Genomic_DNA"/>
</dbReference>
<dbReference type="RefSeq" id="WP_318954004.1">
    <property type="nucleotide sequence ID" value="NZ_CP137555.1"/>
</dbReference>
<dbReference type="PIRSF" id="PIRSF036979">
    <property type="entry name" value="Arginase"/>
    <property type="match status" value="1"/>
</dbReference>
<dbReference type="Pfam" id="PF00491">
    <property type="entry name" value="Arginase"/>
    <property type="match status" value="1"/>
</dbReference>
<evidence type="ECO:0000256" key="6">
    <source>
        <dbReference type="ARBA" id="ARBA00023115"/>
    </source>
</evidence>
<keyword evidence="3 14" id="KW-0378">Hydrolase</keyword>
<comment type="similarity">
    <text evidence="1">Belongs to the arginase family. Agmatinase subfamily.</text>
</comment>
<feature type="binding site" evidence="13">
    <location>
        <position position="125"/>
    </location>
    <ligand>
        <name>Mn(2+)</name>
        <dbReference type="ChEBI" id="CHEBI:29035"/>
        <label>1</label>
    </ligand>
</feature>
<evidence type="ECO:0000256" key="7">
    <source>
        <dbReference type="ARBA" id="ARBA00023211"/>
    </source>
</evidence>
<evidence type="ECO:0000256" key="5">
    <source>
        <dbReference type="ARBA" id="ARBA00023066"/>
    </source>
</evidence>
<feature type="binding site" evidence="13">
    <location>
        <position position="150"/>
    </location>
    <ligand>
        <name>Mn(2+)</name>
        <dbReference type="ChEBI" id="CHEBI:29035"/>
        <label>1</label>
    </ligand>
</feature>
<dbReference type="InterPro" id="IPR023696">
    <property type="entry name" value="Ureohydrolase_dom_sf"/>
</dbReference>
<dbReference type="EC" id="3.5.3.11" evidence="10"/>
<dbReference type="PANTHER" id="PTHR11358">
    <property type="entry name" value="ARGINASE/AGMATINASE"/>
    <property type="match status" value="1"/>
</dbReference>
<keyword evidence="6" id="KW-0620">Polyamine biosynthesis</keyword>
<evidence type="ECO:0000313" key="16">
    <source>
        <dbReference type="Proteomes" id="UP001302477"/>
    </source>
</evidence>
<feature type="binding site" evidence="13">
    <location>
        <position position="232"/>
    </location>
    <ligand>
        <name>Mn(2+)</name>
        <dbReference type="ChEBI" id="CHEBI:29035"/>
        <label>2</label>
    </ligand>
</feature>
<dbReference type="InterPro" id="IPR006035">
    <property type="entry name" value="Ureohydrolase"/>
</dbReference>
<evidence type="ECO:0000256" key="11">
    <source>
        <dbReference type="ARBA" id="ARBA00067513"/>
    </source>
</evidence>
<proteinExistence type="inferred from homology"/>
<keyword evidence="7 13" id="KW-0464">Manganese</keyword>
<keyword evidence="5" id="KW-0745">Spermidine biosynthesis</keyword>
<feature type="binding site" evidence="13">
    <location>
        <position position="152"/>
    </location>
    <ligand>
        <name>Mn(2+)</name>
        <dbReference type="ChEBI" id="CHEBI:29035"/>
        <label>1</label>
    </ligand>
</feature>
<dbReference type="Gene3D" id="3.40.800.10">
    <property type="entry name" value="Ureohydrolase domain"/>
    <property type="match status" value="1"/>
</dbReference>
<evidence type="ECO:0000256" key="2">
    <source>
        <dbReference type="ARBA" id="ARBA00022723"/>
    </source>
</evidence>
<dbReference type="InterPro" id="IPR005925">
    <property type="entry name" value="Agmatinase-rel"/>
</dbReference>
<dbReference type="GO" id="GO:0033389">
    <property type="term" value="P:putrescine biosynthetic process from arginine, via agmatine"/>
    <property type="evidence" value="ECO:0007669"/>
    <property type="project" value="TreeGrafter"/>
</dbReference>
<accession>A0AAU0N0D2</accession>
<name>A0AAU0N0D2_9GAMM</name>
<dbReference type="AlphaFoldDB" id="A0AAU0N0D2"/>
<dbReference type="NCBIfam" id="TIGR01230">
    <property type="entry name" value="agmatinase"/>
    <property type="match status" value="1"/>
</dbReference>
<comment type="cofactor">
    <cofactor evidence="13">
        <name>Mn(2+)</name>
        <dbReference type="ChEBI" id="CHEBI:29035"/>
    </cofactor>
    <text evidence="13">Binds 2 manganese ions per subunit.</text>
</comment>
<gene>
    <name evidence="15" type="primary">speB</name>
    <name evidence="15" type="ORF">R5R33_17615</name>
</gene>
<evidence type="ECO:0000256" key="4">
    <source>
        <dbReference type="ARBA" id="ARBA00023023"/>
    </source>
</evidence>
<dbReference type="GO" id="GO:0008295">
    <property type="term" value="P:spermidine biosynthetic process"/>
    <property type="evidence" value="ECO:0007669"/>
    <property type="project" value="UniProtKB-KW"/>
</dbReference>
<dbReference type="Proteomes" id="UP001302477">
    <property type="component" value="Chromosome"/>
</dbReference>
<dbReference type="CDD" id="cd11592">
    <property type="entry name" value="Agmatinase_PAH"/>
    <property type="match status" value="1"/>
</dbReference>
<dbReference type="InterPro" id="IPR020855">
    <property type="entry name" value="Ureohydrolase_Mn_BS"/>
</dbReference>
<reference evidence="15 16" key="1">
    <citation type="submission" date="2023-10" db="EMBL/GenBank/DDBJ databases">
        <title>Description of Microbulbifer bruguierae sp. nov., isolated from the sediments of mangrove plant Bruguiera sexangula and comparative genomic analyses of the genus Microbulbifer.</title>
        <authorList>
            <person name="Long M."/>
        </authorList>
    </citation>
    <scope>NUCLEOTIDE SEQUENCE [LARGE SCALE GENOMIC DNA]</scope>
    <source>
        <strain evidence="15 16">SPO729</strain>
    </source>
</reference>
<dbReference type="PANTHER" id="PTHR11358:SF26">
    <property type="entry name" value="GUANIDINO ACID HYDROLASE, MITOCHONDRIAL"/>
    <property type="match status" value="1"/>
</dbReference>
<comment type="function">
    <text evidence="9">Catalyzes the formation of putrescine from agmatine.</text>
</comment>
<organism evidence="15 16">
    <name type="scientific">Microbulbifer pacificus</name>
    <dbReference type="NCBI Taxonomy" id="407164"/>
    <lineage>
        <taxon>Bacteria</taxon>
        <taxon>Pseudomonadati</taxon>
        <taxon>Pseudomonadota</taxon>
        <taxon>Gammaproteobacteria</taxon>
        <taxon>Cellvibrionales</taxon>
        <taxon>Microbulbiferaceae</taxon>
        <taxon>Microbulbifer</taxon>
    </lineage>
</organism>
<protein>
    <recommendedName>
        <fullName evidence="11">Agmatinase</fullName>
        <ecNumber evidence="10">3.5.3.11</ecNumber>
    </recommendedName>
    <alternativeName>
        <fullName evidence="12">Agmatine ureohydrolase</fullName>
    </alternativeName>
</protein>
<dbReference type="FunFam" id="3.40.800.10:FF:000001">
    <property type="entry name" value="Agmatinase"/>
    <property type="match status" value="1"/>
</dbReference>
<feature type="binding site" evidence="13">
    <location>
        <position position="148"/>
    </location>
    <ligand>
        <name>Mn(2+)</name>
        <dbReference type="ChEBI" id="CHEBI:29035"/>
        <label>1</label>
    </ligand>
</feature>
<dbReference type="GO" id="GO:0046872">
    <property type="term" value="F:metal ion binding"/>
    <property type="evidence" value="ECO:0007669"/>
    <property type="project" value="UniProtKB-KW"/>
</dbReference>
<keyword evidence="2 13" id="KW-0479">Metal-binding</keyword>
<evidence type="ECO:0000256" key="13">
    <source>
        <dbReference type="PIRSR" id="PIRSR036979-1"/>
    </source>
</evidence>
<keyword evidence="16" id="KW-1185">Reference proteome</keyword>
<dbReference type="KEGG" id="mpaf:R5R33_17615"/>